<evidence type="ECO:0000256" key="7">
    <source>
        <dbReference type="ARBA" id="ARBA00023128"/>
    </source>
</evidence>
<evidence type="ECO:0000256" key="1">
    <source>
        <dbReference type="ARBA" id="ARBA00004225"/>
    </source>
</evidence>
<keyword evidence="8 9" id="KW-0472">Membrane</keyword>
<gene>
    <name evidence="11" type="ORF">M427DRAFT_94098</name>
</gene>
<keyword evidence="4 9" id="KW-0812">Transmembrane</keyword>
<dbReference type="PANTHER" id="PTHR45624">
    <property type="entry name" value="MITOCHONDRIAL BASIC AMINO ACIDS TRANSPORTER-RELATED"/>
    <property type="match status" value="1"/>
</dbReference>
<evidence type="ECO:0000256" key="3">
    <source>
        <dbReference type="ARBA" id="ARBA00022448"/>
    </source>
</evidence>
<feature type="repeat" description="Solcar" evidence="9">
    <location>
        <begin position="211"/>
        <end position="294"/>
    </location>
</feature>
<dbReference type="Proteomes" id="UP000070544">
    <property type="component" value="Unassembled WGS sequence"/>
</dbReference>
<sequence>MSDTWKEFAGGTVGGWAQVFVGHPFDTIKVRIQTNNQYRNALDALSDTVKNEGPKALYKGVWSPILGIGLVNAVIFSFYDSFRHLINPDFPNTPLTPTQTFQAGLATGAVTAFVNAPVEHLKIRLQTQYGSRNSAAAAAGSSLKGETTPHTLGSLTAYLVRTRGFTSLFRGLWVTIVRDTPSFAFYFWSYEMVKKALEDRAAKTNGAPRELNVIELILAGGTAGICCWLPCIPQDVVKSRFQSNDTYRSSLEAMRDVYARKGIRGFFKGVGPTLVRAFPANAATFLAYEMTMRRIAPGRHGRSEWN</sequence>
<name>A0A139AVN2_GONPJ</name>
<evidence type="ECO:0000256" key="4">
    <source>
        <dbReference type="ARBA" id="ARBA00022692"/>
    </source>
</evidence>
<evidence type="ECO:0000256" key="8">
    <source>
        <dbReference type="ARBA" id="ARBA00023136"/>
    </source>
</evidence>
<evidence type="ECO:0000313" key="12">
    <source>
        <dbReference type="Proteomes" id="UP000070544"/>
    </source>
</evidence>
<comment type="subcellular location">
    <subcellularLocation>
        <location evidence="1">Mitochondrion membrane</location>
        <topology evidence="1">Multi-pass membrane protein</topology>
    </subcellularLocation>
</comment>
<reference evidence="11 12" key="1">
    <citation type="journal article" date="2015" name="Genome Biol. Evol.">
        <title>Phylogenomic analyses indicate that early fungi evolved digesting cell walls of algal ancestors of land plants.</title>
        <authorList>
            <person name="Chang Y."/>
            <person name="Wang S."/>
            <person name="Sekimoto S."/>
            <person name="Aerts A.L."/>
            <person name="Choi C."/>
            <person name="Clum A."/>
            <person name="LaButti K.M."/>
            <person name="Lindquist E.A."/>
            <person name="Yee Ngan C."/>
            <person name="Ohm R.A."/>
            <person name="Salamov A.A."/>
            <person name="Grigoriev I.V."/>
            <person name="Spatafora J.W."/>
            <person name="Berbee M.L."/>
        </authorList>
    </citation>
    <scope>NUCLEOTIDE SEQUENCE [LARGE SCALE GENOMIC DNA]</scope>
    <source>
        <strain evidence="11 12">JEL478</strain>
    </source>
</reference>
<keyword evidence="12" id="KW-1185">Reference proteome</keyword>
<dbReference type="SUPFAM" id="SSF103506">
    <property type="entry name" value="Mitochondrial carrier"/>
    <property type="match status" value="1"/>
</dbReference>
<dbReference type="OrthoDB" id="14252at2759"/>
<proteinExistence type="inferred from homology"/>
<dbReference type="STRING" id="1344416.A0A139AVN2"/>
<dbReference type="OMA" id="SPWTKSV"/>
<dbReference type="GO" id="GO:0022857">
    <property type="term" value="F:transmembrane transporter activity"/>
    <property type="evidence" value="ECO:0007669"/>
    <property type="project" value="TreeGrafter"/>
</dbReference>
<dbReference type="PROSITE" id="PS50920">
    <property type="entry name" value="SOLCAR"/>
    <property type="match status" value="3"/>
</dbReference>
<evidence type="ECO:0000313" key="11">
    <source>
        <dbReference type="EMBL" id="KXS20790.1"/>
    </source>
</evidence>
<keyword evidence="3 10" id="KW-0813">Transport</keyword>
<dbReference type="AlphaFoldDB" id="A0A139AVN2"/>
<dbReference type="InterPro" id="IPR018108">
    <property type="entry name" value="MCP_transmembrane"/>
</dbReference>
<organism evidence="11 12">
    <name type="scientific">Gonapodya prolifera (strain JEL478)</name>
    <name type="common">Monoblepharis prolifera</name>
    <dbReference type="NCBI Taxonomy" id="1344416"/>
    <lineage>
        <taxon>Eukaryota</taxon>
        <taxon>Fungi</taxon>
        <taxon>Fungi incertae sedis</taxon>
        <taxon>Chytridiomycota</taxon>
        <taxon>Chytridiomycota incertae sedis</taxon>
        <taxon>Monoblepharidomycetes</taxon>
        <taxon>Monoblepharidales</taxon>
        <taxon>Gonapodyaceae</taxon>
        <taxon>Gonapodya</taxon>
    </lineage>
</organism>
<protein>
    <submittedName>
        <fullName evidence="11">Putative mitochondrial carrier protein</fullName>
    </submittedName>
</protein>
<evidence type="ECO:0000256" key="6">
    <source>
        <dbReference type="ARBA" id="ARBA00022989"/>
    </source>
</evidence>
<dbReference type="InterPro" id="IPR023395">
    <property type="entry name" value="MCP_dom_sf"/>
</dbReference>
<evidence type="ECO:0000256" key="2">
    <source>
        <dbReference type="ARBA" id="ARBA00006375"/>
    </source>
</evidence>
<keyword evidence="7" id="KW-0496">Mitochondrion</keyword>
<feature type="repeat" description="Solcar" evidence="9">
    <location>
        <begin position="95"/>
        <end position="196"/>
    </location>
</feature>
<dbReference type="EMBL" id="KQ965734">
    <property type="protein sequence ID" value="KXS20790.1"/>
    <property type="molecule type" value="Genomic_DNA"/>
</dbReference>
<dbReference type="GO" id="GO:0031966">
    <property type="term" value="C:mitochondrial membrane"/>
    <property type="evidence" value="ECO:0007669"/>
    <property type="project" value="UniProtKB-SubCell"/>
</dbReference>
<keyword evidence="6" id="KW-1133">Transmembrane helix</keyword>
<dbReference type="InterPro" id="IPR050567">
    <property type="entry name" value="Mitochondrial_Carrier"/>
</dbReference>
<evidence type="ECO:0000256" key="9">
    <source>
        <dbReference type="PROSITE-ProRule" id="PRU00282"/>
    </source>
</evidence>
<accession>A0A139AVN2</accession>
<evidence type="ECO:0000256" key="5">
    <source>
        <dbReference type="ARBA" id="ARBA00022737"/>
    </source>
</evidence>
<dbReference type="Pfam" id="PF00153">
    <property type="entry name" value="Mito_carr"/>
    <property type="match status" value="3"/>
</dbReference>
<comment type="similarity">
    <text evidence="2 10">Belongs to the mitochondrial carrier (TC 2.A.29) family.</text>
</comment>
<evidence type="ECO:0000256" key="10">
    <source>
        <dbReference type="RuleBase" id="RU000488"/>
    </source>
</evidence>
<feature type="repeat" description="Solcar" evidence="9">
    <location>
        <begin position="2"/>
        <end position="85"/>
    </location>
</feature>
<keyword evidence="5" id="KW-0677">Repeat</keyword>
<dbReference type="Gene3D" id="1.50.40.10">
    <property type="entry name" value="Mitochondrial carrier domain"/>
    <property type="match status" value="1"/>
</dbReference>